<dbReference type="AlphaFoldDB" id="A0A328ARP5"/>
<keyword evidence="1" id="KW-0812">Transmembrane</keyword>
<feature type="transmembrane region" description="Helical" evidence="1">
    <location>
        <begin position="49"/>
        <end position="73"/>
    </location>
</feature>
<evidence type="ECO:0000313" key="2">
    <source>
        <dbReference type="EMBL" id="RAK56396.1"/>
    </source>
</evidence>
<comment type="caution">
    <text evidence="2">The sequence shown here is derived from an EMBL/GenBank/DDBJ whole genome shotgun (WGS) entry which is preliminary data.</text>
</comment>
<dbReference type="RefSeq" id="WP_111530143.1">
    <property type="nucleotide sequence ID" value="NZ_JBHRSG010000003.1"/>
</dbReference>
<gene>
    <name evidence="2" type="ORF">DJ017_16335</name>
</gene>
<evidence type="ECO:0000256" key="1">
    <source>
        <dbReference type="SAM" id="Phobius"/>
    </source>
</evidence>
<accession>A0A328ARP5</accession>
<dbReference type="InterPro" id="IPR010406">
    <property type="entry name" value="DUF1003"/>
</dbReference>
<dbReference type="Proteomes" id="UP000249254">
    <property type="component" value="Unassembled WGS sequence"/>
</dbReference>
<dbReference type="Pfam" id="PF06210">
    <property type="entry name" value="DUF1003"/>
    <property type="match status" value="1"/>
</dbReference>
<name>A0A328ARP5_9CAUL</name>
<protein>
    <submittedName>
        <fullName evidence="2">DUF1003 domain-containing protein</fullName>
    </submittedName>
</protein>
<dbReference type="PANTHER" id="PTHR41386:SF1">
    <property type="entry name" value="MEMBRANE PROTEIN"/>
    <property type="match status" value="1"/>
</dbReference>
<organism evidence="2 3">
    <name type="scientific">Phenylobacterium soli</name>
    <dbReference type="NCBI Taxonomy" id="2170551"/>
    <lineage>
        <taxon>Bacteria</taxon>
        <taxon>Pseudomonadati</taxon>
        <taxon>Pseudomonadota</taxon>
        <taxon>Alphaproteobacteria</taxon>
        <taxon>Caulobacterales</taxon>
        <taxon>Caulobacteraceae</taxon>
        <taxon>Phenylobacterium</taxon>
    </lineage>
</organism>
<keyword evidence="3" id="KW-1185">Reference proteome</keyword>
<keyword evidence="1" id="KW-0472">Membrane</keyword>
<feature type="transmembrane region" description="Helical" evidence="1">
    <location>
        <begin position="85"/>
        <end position="107"/>
    </location>
</feature>
<sequence>MGALHLRHELHDEEARLLAELRALRRSQRALAPNALVAPLTSGQRIADLVAATMGSCCFIVIQSASLVLWVTLNITAYIQHWDPYPFILLNLALSFQAAYAAPFIMMSQNRQQDVDRREAANDYRINIKAELEIELLHDKIDQLREKEVLALTQAAQGLTVLLQKQ</sequence>
<reference evidence="3" key="1">
    <citation type="submission" date="2018-05" db="EMBL/GenBank/DDBJ databases">
        <authorList>
            <person name="Li X."/>
        </authorList>
    </citation>
    <scope>NUCLEOTIDE SEQUENCE [LARGE SCALE GENOMIC DNA]</scope>
    <source>
        <strain evidence="3">LX32</strain>
    </source>
</reference>
<keyword evidence="1" id="KW-1133">Transmembrane helix</keyword>
<dbReference type="OrthoDB" id="9795736at2"/>
<proteinExistence type="predicted"/>
<dbReference type="EMBL" id="QFYQ01000001">
    <property type="protein sequence ID" value="RAK56396.1"/>
    <property type="molecule type" value="Genomic_DNA"/>
</dbReference>
<evidence type="ECO:0000313" key="3">
    <source>
        <dbReference type="Proteomes" id="UP000249254"/>
    </source>
</evidence>
<dbReference type="PANTHER" id="PTHR41386">
    <property type="entry name" value="INTEGRAL MEMBRANE PROTEIN-RELATED"/>
    <property type="match status" value="1"/>
</dbReference>